<dbReference type="SMART" id="SM00530">
    <property type="entry name" value="HTH_XRE"/>
    <property type="match status" value="1"/>
</dbReference>
<reference evidence="2" key="1">
    <citation type="submission" date="2013-08" db="EMBL/GenBank/DDBJ databases">
        <authorList>
            <person name="Mendez C."/>
            <person name="Richter M."/>
            <person name="Ferrer M."/>
            <person name="Sanchez J."/>
        </authorList>
    </citation>
    <scope>NUCLEOTIDE SEQUENCE</scope>
</reference>
<accession>T0YG80</accession>
<dbReference type="GO" id="GO:0003677">
    <property type="term" value="F:DNA binding"/>
    <property type="evidence" value="ECO:0007669"/>
    <property type="project" value="InterPro"/>
</dbReference>
<sequence length="59" mass="6549">MPITQQELGRRLKTAREAIGLTQDDVAARLDVSRSAIAQMELGNRAVSSLELDRLAHIY</sequence>
<dbReference type="EMBL" id="AUZX01014902">
    <property type="protein sequence ID" value="EQD30852.1"/>
    <property type="molecule type" value="Genomic_DNA"/>
</dbReference>
<organism evidence="2">
    <name type="scientific">mine drainage metagenome</name>
    <dbReference type="NCBI Taxonomy" id="410659"/>
    <lineage>
        <taxon>unclassified sequences</taxon>
        <taxon>metagenomes</taxon>
        <taxon>ecological metagenomes</taxon>
    </lineage>
</organism>
<evidence type="ECO:0000313" key="2">
    <source>
        <dbReference type="EMBL" id="EQD30852.1"/>
    </source>
</evidence>
<dbReference type="PANTHER" id="PTHR43236">
    <property type="entry name" value="ANTITOXIN HIGA1"/>
    <property type="match status" value="1"/>
</dbReference>
<dbReference type="PROSITE" id="PS50943">
    <property type="entry name" value="HTH_CROC1"/>
    <property type="match status" value="1"/>
</dbReference>
<dbReference type="InterPro" id="IPR001387">
    <property type="entry name" value="Cro/C1-type_HTH"/>
</dbReference>
<dbReference type="SUPFAM" id="SSF47413">
    <property type="entry name" value="lambda repressor-like DNA-binding domains"/>
    <property type="match status" value="1"/>
</dbReference>
<feature type="domain" description="HTH cro/C1-type" evidence="1">
    <location>
        <begin position="12"/>
        <end position="59"/>
    </location>
</feature>
<protein>
    <submittedName>
        <fullName evidence="2">Transcriptional regulator, XRE family</fullName>
    </submittedName>
</protein>
<comment type="caution">
    <text evidence="2">The sequence shown here is derived from an EMBL/GenBank/DDBJ whole genome shotgun (WGS) entry which is preliminary data.</text>
</comment>
<dbReference type="PANTHER" id="PTHR43236:SF1">
    <property type="entry name" value="BLL7220 PROTEIN"/>
    <property type="match status" value="1"/>
</dbReference>
<reference evidence="2" key="2">
    <citation type="journal article" date="2014" name="ISME J.">
        <title>Microbial stratification in low pH oxic and suboxic macroscopic growths along an acid mine drainage.</title>
        <authorList>
            <person name="Mendez-Garcia C."/>
            <person name="Mesa V."/>
            <person name="Sprenger R.R."/>
            <person name="Richter M."/>
            <person name="Diez M.S."/>
            <person name="Solano J."/>
            <person name="Bargiela R."/>
            <person name="Golyshina O.V."/>
            <person name="Manteca A."/>
            <person name="Ramos J.L."/>
            <person name="Gallego J.R."/>
            <person name="Llorente I."/>
            <person name="Martins Dos Santos V.A."/>
            <person name="Jensen O.N."/>
            <person name="Pelaez A.I."/>
            <person name="Sanchez J."/>
            <person name="Ferrer M."/>
        </authorList>
    </citation>
    <scope>NUCLEOTIDE SEQUENCE</scope>
</reference>
<dbReference type="InterPro" id="IPR052345">
    <property type="entry name" value="Rad_response_metalloprotease"/>
</dbReference>
<dbReference type="AlphaFoldDB" id="T0YG80"/>
<evidence type="ECO:0000259" key="1">
    <source>
        <dbReference type="PROSITE" id="PS50943"/>
    </source>
</evidence>
<dbReference type="CDD" id="cd00093">
    <property type="entry name" value="HTH_XRE"/>
    <property type="match status" value="1"/>
</dbReference>
<dbReference type="Gene3D" id="1.10.260.40">
    <property type="entry name" value="lambda repressor-like DNA-binding domains"/>
    <property type="match status" value="1"/>
</dbReference>
<dbReference type="InterPro" id="IPR010982">
    <property type="entry name" value="Lambda_DNA-bd_dom_sf"/>
</dbReference>
<feature type="non-terminal residue" evidence="2">
    <location>
        <position position="59"/>
    </location>
</feature>
<proteinExistence type="predicted"/>
<dbReference type="Pfam" id="PF13560">
    <property type="entry name" value="HTH_31"/>
    <property type="match status" value="1"/>
</dbReference>
<name>T0YG80_9ZZZZ</name>
<gene>
    <name evidence="2" type="ORF">B1A_20201</name>
</gene>